<name>T1GU90_MEGSC</name>
<dbReference type="InterPro" id="IPR000315">
    <property type="entry name" value="Znf_B-box"/>
</dbReference>
<dbReference type="EMBL" id="CAQQ02017106">
    <property type="status" value="NOT_ANNOTATED_CDS"/>
    <property type="molecule type" value="Genomic_DNA"/>
</dbReference>
<evidence type="ECO:0000259" key="9">
    <source>
        <dbReference type="PROSITE" id="PS50119"/>
    </source>
</evidence>
<protein>
    <recommendedName>
        <fullName evidence="9">B box-type domain-containing protein</fullName>
    </recommendedName>
</protein>
<sequence>MEPRRRNDRTLTMEEDYEFIENSEESESEDKFESIIHRNFMQMESSEKIKINLSLEKINQHAKNANTQRKHSLQAPNLQPPFITINPFTKSRSSEKLTLPEIILTPFEEQSFMMGQSSPSPEIFVDNQLSGADMSNHSSGHSSASGFYSDDNGGGVPDKPYTLNLMNRNLNPIKFKANESRRRVISGKGPPPSSAPASATSVPLDLKCKICGGIFKEPKTLNCLHSFCYECLVEENYDEEESVTPQWSVPEQGPWNASATSTCEEEDLSSSHSPLRRLSRCSIVSIANNNRKSLGDILLNRSILTSNRTILCQICKLPSEVPRGGIRRIPTNFILVRKIEDSKSFVSNSIVSQLWCTLCDGETTALYHCVNCKTNLCSYCKDSHERQRKTSKHEVKNLLELRRLNKDKSGSSDNPIIMRCPDHTSHEMKLFCTTCLQLICTDCQILLHKSHKIESIGKAFRTYQKILRETNDRTRPLCTYADNSVSRLNDIAKKINKKCDQIQGEINQFMVAYYEAVEVHEKTLTQQIGKARETKMQIILEQQMELEKRSSEAETALNFTQELFEIGGEAEILSFYSTMMKRFEYCQKFQPLLDAKISNNLTFLPEIRAPSTKAQHNIPLYGILTTQIVEPTLLLWIVKFLVSTLDTDSLPLCHGGLLLESELRYKDASGKTLPVEINDRRDGKYVVSFTPDAQGGVTLGIKINDKHIARSPFSFDVRAVRPHTGVFHCCSFCSSKGSKGCSCACEGTMENFIGCGHGHPGHPGRRHWSCCGNVLENSECSVANRLLHPAGSEDEQ</sequence>
<evidence type="ECO:0000256" key="4">
    <source>
        <dbReference type="ARBA" id="ARBA00022771"/>
    </source>
</evidence>
<evidence type="ECO:0000256" key="1">
    <source>
        <dbReference type="ARBA" id="ARBA00008518"/>
    </source>
</evidence>
<dbReference type="SUPFAM" id="SSF81296">
    <property type="entry name" value="E set domains"/>
    <property type="match status" value="1"/>
</dbReference>
<dbReference type="GO" id="GO:0061630">
    <property type="term" value="F:ubiquitin protein ligase activity"/>
    <property type="evidence" value="ECO:0007669"/>
    <property type="project" value="TreeGrafter"/>
</dbReference>
<dbReference type="Proteomes" id="UP000015102">
    <property type="component" value="Unassembled WGS sequence"/>
</dbReference>
<dbReference type="InterPro" id="IPR001841">
    <property type="entry name" value="Znf_RING"/>
</dbReference>
<dbReference type="InterPro" id="IPR047153">
    <property type="entry name" value="TRIM45/56/19-like"/>
</dbReference>
<keyword evidence="2" id="KW-0479">Metal-binding</keyword>
<comment type="similarity">
    <text evidence="1">Belongs to the TRIM/RBCC family.</text>
</comment>
<feature type="region of interest" description="Disordered" evidence="8">
    <location>
        <begin position="180"/>
        <end position="200"/>
    </location>
</feature>
<evidence type="ECO:0000256" key="2">
    <source>
        <dbReference type="ARBA" id="ARBA00022723"/>
    </source>
</evidence>
<dbReference type="InterPro" id="IPR017907">
    <property type="entry name" value="Znf_RING_CS"/>
</dbReference>
<dbReference type="PROSITE" id="PS50194">
    <property type="entry name" value="FILAMIN_REPEAT"/>
    <property type="match status" value="1"/>
</dbReference>
<dbReference type="SUPFAM" id="SSF57845">
    <property type="entry name" value="B-box zinc-binding domain"/>
    <property type="match status" value="1"/>
</dbReference>
<evidence type="ECO:0000256" key="6">
    <source>
        <dbReference type="PROSITE-ProRule" id="PRU00024"/>
    </source>
</evidence>
<dbReference type="OMA" id="GYSGCGH"/>
<dbReference type="InterPro" id="IPR013083">
    <property type="entry name" value="Znf_RING/FYVE/PHD"/>
</dbReference>
<organism evidence="10 11">
    <name type="scientific">Megaselia scalaris</name>
    <name type="common">Humpbacked fly</name>
    <name type="synonym">Phora scalaris</name>
    <dbReference type="NCBI Taxonomy" id="36166"/>
    <lineage>
        <taxon>Eukaryota</taxon>
        <taxon>Metazoa</taxon>
        <taxon>Ecdysozoa</taxon>
        <taxon>Arthropoda</taxon>
        <taxon>Hexapoda</taxon>
        <taxon>Insecta</taxon>
        <taxon>Pterygota</taxon>
        <taxon>Neoptera</taxon>
        <taxon>Endopterygota</taxon>
        <taxon>Diptera</taxon>
        <taxon>Brachycera</taxon>
        <taxon>Muscomorpha</taxon>
        <taxon>Platypezoidea</taxon>
        <taxon>Phoridae</taxon>
        <taxon>Megaseliini</taxon>
        <taxon>Megaselia</taxon>
    </lineage>
</organism>
<keyword evidence="4 6" id="KW-0863">Zinc-finger</keyword>
<dbReference type="PANTHER" id="PTHR25462">
    <property type="entry name" value="BONUS, ISOFORM C-RELATED"/>
    <property type="match status" value="1"/>
</dbReference>
<feature type="domain" description="B box-type" evidence="9">
    <location>
        <begin position="351"/>
        <end position="398"/>
    </location>
</feature>
<proteinExistence type="inferred from homology"/>
<dbReference type="AlphaFoldDB" id="T1GU90"/>
<evidence type="ECO:0000256" key="3">
    <source>
        <dbReference type="ARBA" id="ARBA00022737"/>
    </source>
</evidence>
<dbReference type="Pfam" id="PF00630">
    <property type="entry name" value="Filamin"/>
    <property type="match status" value="1"/>
</dbReference>
<reference evidence="11" key="1">
    <citation type="submission" date="2013-02" db="EMBL/GenBank/DDBJ databases">
        <authorList>
            <person name="Hughes D."/>
        </authorList>
    </citation>
    <scope>NUCLEOTIDE SEQUENCE</scope>
    <source>
        <strain>Durham</strain>
        <strain evidence="11">NC isolate 2 -- Noor lab</strain>
    </source>
</reference>
<dbReference type="SMART" id="SM00184">
    <property type="entry name" value="RING"/>
    <property type="match status" value="1"/>
</dbReference>
<keyword evidence="3" id="KW-0677">Repeat</keyword>
<dbReference type="Pfam" id="PF00643">
    <property type="entry name" value="zf-B_box"/>
    <property type="match status" value="1"/>
</dbReference>
<dbReference type="EnsemblMetazoa" id="MESCA007299-RA">
    <property type="protein sequence ID" value="MESCA007299-PA"/>
    <property type="gene ID" value="MESCA007299"/>
</dbReference>
<dbReference type="PANTHER" id="PTHR25462:SF291">
    <property type="entry name" value="E3 UBIQUITIN-PROTEIN LIGASE TRIM45"/>
    <property type="match status" value="1"/>
</dbReference>
<dbReference type="SMART" id="SM00557">
    <property type="entry name" value="IG_FLMN"/>
    <property type="match status" value="1"/>
</dbReference>
<dbReference type="HOGENOM" id="CLU_013137_14_8_1"/>
<dbReference type="InterPro" id="IPR001298">
    <property type="entry name" value="Filamin/ABP280_rpt"/>
</dbReference>
<evidence type="ECO:0000313" key="10">
    <source>
        <dbReference type="EnsemblMetazoa" id="MESCA007299-PA"/>
    </source>
</evidence>
<accession>T1GU90</accession>
<dbReference type="STRING" id="36166.T1GU90"/>
<dbReference type="InterPro" id="IPR013783">
    <property type="entry name" value="Ig-like_fold"/>
</dbReference>
<feature type="repeat" description="Filamin" evidence="7">
    <location>
        <begin position="662"/>
        <end position="717"/>
    </location>
</feature>
<dbReference type="EMBL" id="CAQQ02017107">
    <property type="status" value="NOT_ANNOTATED_CDS"/>
    <property type="molecule type" value="Genomic_DNA"/>
</dbReference>
<evidence type="ECO:0000313" key="11">
    <source>
        <dbReference type="Proteomes" id="UP000015102"/>
    </source>
</evidence>
<dbReference type="Gene3D" id="3.30.40.10">
    <property type="entry name" value="Zinc/RING finger domain, C3HC4 (zinc finger)"/>
    <property type="match status" value="1"/>
</dbReference>
<dbReference type="Gene3D" id="3.30.160.60">
    <property type="entry name" value="Classic Zinc Finger"/>
    <property type="match status" value="1"/>
</dbReference>
<dbReference type="GO" id="GO:0008270">
    <property type="term" value="F:zinc ion binding"/>
    <property type="evidence" value="ECO:0007669"/>
    <property type="project" value="UniProtKB-KW"/>
</dbReference>
<dbReference type="SUPFAM" id="SSF57850">
    <property type="entry name" value="RING/U-box"/>
    <property type="match status" value="1"/>
</dbReference>
<dbReference type="PROSITE" id="PS50119">
    <property type="entry name" value="ZF_BBOX"/>
    <property type="match status" value="2"/>
</dbReference>
<dbReference type="InterPro" id="IPR027370">
    <property type="entry name" value="Znf-RING_euk"/>
</dbReference>
<dbReference type="PROSITE" id="PS00518">
    <property type="entry name" value="ZF_RING_1"/>
    <property type="match status" value="1"/>
</dbReference>
<dbReference type="Pfam" id="PF13445">
    <property type="entry name" value="zf-RING_UBOX"/>
    <property type="match status" value="1"/>
</dbReference>
<dbReference type="SMART" id="SM00336">
    <property type="entry name" value="BBOX"/>
    <property type="match status" value="2"/>
</dbReference>
<evidence type="ECO:0000256" key="7">
    <source>
        <dbReference type="PROSITE-ProRule" id="PRU00087"/>
    </source>
</evidence>
<evidence type="ECO:0000256" key="8">
    <source>
        <dbReference type="SAM" id="MobiDB-lite"/>
    </source>
</evidence>
<dbReference type="InterPro" id="IPR017868">
    <property type="entry name" value="Filamin/ABP280_repeat-like"/>
</dbReference>
<reference evidence="10" key="2">
    <citation type="submission" date="2015-06" db="UniProtKB">
        <authorList>
            <consortium name="EnsemblMetazoa"/>
        </authorList>
    </citation>
    <scope>IDENTIFICATION</scope>
</reference>
<evidence type="ECO:0000256" key="5">
    <source>
        <dbReference type="ARBA" id="ARBA00022833"/>
    </source>
</evidence>
<feature type="domain" description="B box-type" evidence="9">
    <location>
        <begin position="420"/>
        <end position="456"/>
    </location>
</feature>
<dbReference type="InterPro" id="IPR014756">
    <property type="entry name" value="Ig_E-set"/>
</dbReference>
<keyword evidence="11" id="KW-1185">Reference proteome</keyword>
<keyword evidence="5" id="KW-0862">Zinc</keyword>
<dbReference type="Gene3D" id="2.60.40.10">
    <property type="entry name" value="Immunoglobulins"/>
    <property type="match status" value="1"/>
</dbReference>